<dbReference type="EMBL" id="JBHMEW010000058">
    <property type="protein sequence ID" value="MFB9212140.1"/>
    <property type="molecule type" value="Genomic_DNA"/>
</dbReference>
<comment type="caution">
    <text evidence="1">The sequence shown here is derived from an EMBL/GenBank/DDBJ whole genome shotgun (WGS) entry which is preliminary data.</text>
</comment>
<proteinExistence type="predicted"/>
<sequence length="249" mass="29114">MVNCFQALLWALVFLMVANGCNKPEKAQSIVDQSIAAHGWEGKNKFSLQFKFREIYYTMNRDGGRFEYIREFKNPDGQRVRDILNNQGFQRYIDGIEVEVTEEMAQAYSNSINSVFYFMLLPYGLNDPAVNKKWLKTTKIEGEKYDLIHVTFDKEGGGVDYEDEYFYWFDKKTKMMDYLAYLYHSDGGGLRFRKAINRRKIQGITIQDYINYEADPNVVKLKDLGRLYNQGKLKGLSRVINENVQITVD</sequence>
<reference evidence="1 2" key="1">
    <citation type="submission" date="2024-09" db="EMBL/GenBank/DDBJ databases">
        <authorList>
            <person name="Sun Q."/>
            <person name="Mori K."/>
        </authorList>
    </citation>
    <scope>NUCLEOTIDE SEQUENCE [LARGE SCALE GENOMIC DNA]</scope>
    <source>
        <strain evidence="1 2">CECT 7682</strain>
    </source>
</reference>
<gene>
    <name evidence="1" type="ORF">ACFFUR_10000</name>
</gene>
<name>A0ABV5J7G6_9BACT</name>
<organism evidence="1 2">
    <name type="scientific">Echinicola jeungdonensis</name>
    <dbReference type="NCBI Taxonomy" id="709343"/>
    <lineage>
        <taxon>Bacteria</taxon>
        <taxon>Pseudomonadati</taxon>
        <taxon>Bacteroidota</taxon>
        <taxon>Cytophagia</taxon>
        <taxon>Cytophagales</taxon>
        <taxon>Cyclobacteriaceae</taxon>
        <taxon>Echinicola</taxon>
    </lineage>
</organism>
<dbReference type="InterPro" id="IPR045444">
    <property type="entry name" value="DUF6503"/>
</dbReference>
<dbReference type="RefSeq" id="WP_353959670.1">
    <property type="nucleotide sequence ID" value="NZ_JAUFQT010000002.1"/>
</dbReference>
<evidence type="ECO:0000313" key="2">
    <source>
        <dbReference type="Proteomes" id="UP001589654"/>
    </source>
</evidence>
<protein>
    <submittedName>
        <fullName evidence="1">DUF6503 family protein</fullName>
    </submittedName>
</protein>
<dbReference type="Pfam" id="PF20113">
    <property type="entry name" value="DUF6503"/>
    <property type="match status" value="1"/>
</dbReference>
<accession>A0ABV5J7G6</accession>
<keyword evidence="2" id="KW-1185">Reference proteome</keyword>
<dbReference type="Proteomes" id="UP001589654">
    <property type="component" value="Unassembled WGS sequence"/>
</dbReference>
<evidence type="ECO:0000313" key="1">
    <source>
        <dbReference type="EMBL" id="MFB9212140.1"/>
    </source>
</evidence>